<comment type="caution">
    <text evidence="5">The sequence shown here is derived from an EMBL/GenBank/DDBJ whole genome shotgun (WGS) entry which is preliminary data.</text>
</comment>
<keyword evidence="2" id="KW-0547">Nucleotide-binding</keyword>
<evidence type="ECO:0000256" key="2">
    <source>
        <dbReference type="ARBA" id="ARBA00022741"/>
    </source>
</evidence>
<feature type="region of interest" description="Disordered" evidence="4">
    <location>
        <begin position="265"/>
        <end position="291"/>
    </location>
</feature>
<dbReference type="EMBL" id="BAABAT010000006">
    <property type="protein sequence ID" value="GAA4248518.1"/>
    <property type="molecule type" value="Genomic_DNA"/>
</dbReference>
<feature type="compositionally biased region" description="Low complexity" evidence="4">
    <location>
        <begin position="265"/>
        <end position="275"/>
    </location>
</feature>
<accession>A0ABP8D6F6</accession>
<reference evidence="6" key="1">
    <citation type="journal article" date="2019" name="Int. J. Syst. Evol. Microbiol.">
        <title>The Global Catalogue of Microorganisms (GCM) 10K type strain sequencing project: providing services to taxonomists for standard genome sequencing and annotation.</title>
        <authorList>
            <consortium name="The Broad Institute Genomics Platform"/>
            <consortium name="The Broad Institute Genome Sequencing Center for Infectious Disease"/>
            <person name="Wu L."/>
            <person name="Ma J."/>
        </authorList>
    </citation>
    <scope>NUCLEOTIDE SEQUENCE [LARGE SCALE GENOMIC DNA]</scope>
    <source>
        <strain evidence="6">JCM 17441</strain>
    </source>
</reference>
<dbReference type="RefSeq" id="WP_345126112.1">
    <property type="nucleotide sequence ID" value="NZ_BAABAT010000006.1"/>
</dbReference>
<dbReference type="InterPro" id="IPR029062">
    <property type="entry name" value="Class_I_gatase-like"/>
</dbReference>
<dbReference type="Gene3D" id="1.20.120.1910">
    <property type="entry name" value="Cysteine-tRNA ligase, C-terminal anti-codon recognition domain"/>
    <property type="match status" value="1"/>
</dbReference>
<name>A0ABP8D6F6_9ACTN</name>
<evidence type="ECO:0008006" key="7">
    <source>
        <dbReference type="Google" id="ProtNLM"/>
    </source>
</evidence>
<proteinExistence type="predicted"/>
<keyword evidence="3" id="KW-0067">ATP-binding</keyword>
<dbReference type="Gene3D" id="3.40.50.880">
    <property type="match status" value="1"/>
</dbReference>
<dbReference type="InterPro" id="IPR009080">
    <property type="entry name" value="tRNAsynth_Ia_anticodon-bd"/>
</dbReference>
<evidence type="ECO:0000256" key="3">
    <source>
        <dbReference type="ARBA" id="ARBA00022840"/>
    </source>
</evidence>
<evidence type="ECO:0000313" key="6">
    <source>
        <dbReference type="Proteomes" id="UP001500620"/>
    </source>
</evidence>
<keyword evidence="1" id="KW-0436">Ligase</keyword>
<organism evidence="5 6">
    <name type="scientific">Dactylosporangium darangshiense</name>
    <dbReference type="NCBI Taxonomy" id="579108"/>
    <lineage>
        <taxon>Bacteria</taxon>
        <taxon>Bacillati</taxon>
        <taxon>Actinomycetota</taxon>
        <taxon>Actinomycetes</taxon>
        <taxon>Micromonosporales</taxon>
        <taxon>Micromonosporaceae</taxon>
        <taxon>Dactylosporangium</taxon>
    </lineage>
</organism>
<protein>
    <recommendedName>
        <fullName evidence="7">Cysteinyl-tRNA synthetase-like protein</fullName>
    </recommendedName>
</protein>
<evidence type="ECO:0000313" key="5">
    <source>
        <dbReference type="EMBL" id="GAA4248518.1"/>
    </source>
</evidence>
<sequence length="406" mass="43701">MSGLLVIMGSGETAPTMVKPHREIFERCGDRPAVLLDTPYGFQENADDISAKAVKYFADSTGRRLSVVGWRSTPEPGLPRERALAALREAGWLFAGPGSPTYALRQWTDTEFPSVLAEALQTGKVVCFASAAALTLGSHTIPVYEIYKAGIDPHWVPGLNLFHQVTGLPAVLIPHYDNAEGGHHDTRFCYLGERRLSMLEPTLPADAFIIGIDEHTAALFDLATRTVRVIGNGGLTLRRAGVSQWWPAGTTLPFAAFTDGSSFAESSLPPAAPAEDQADADPPPLTSLAASTQETTARFDTCYESRDADGCVAAALDLEQALQDWIADTDVSDEREQARSALRQMLVRLGSFAGPDRFTPLVSALVDLRTSARTAKDWALSDSLRDVLSSSGVEIRDTPAGPSWSS</sequence>
<dbReference type="Proteomes" id="UP001500620">
    <property type="component" value="Unassembled WGS sequence"/>
</dbReference>
<evidence type="ECO:0000256" key="1">
    <source>
        <dbReference type="ARBA" id="ARBA00022598"/>
    </source>
</evidence>
<dbReference type="SUPFAM" id="SSF47323">
    <property type="entry name" value="Anticodon-binding domain of a subclass of class I aminoacyl-tRNA synthetases"/>
    <property type="match status" value="1"/>
</dbReference>
<evidence type="ECO:0000256" key="4">
    <source>
        <dbReference type="SAM" id="MobiDB-lite"/>
    </source>
</evidence>
<gene>
    <name evidence="5" type="ORF">GCM10022255_028860</name>
</gene>
<keyword evidence="6" id="KW-1185">Reference proteome</keyword>